<evidence type="ECO:0000313" key="3">
    <source>
        <dbReference type="Proteomes" id="UP001168552"/>
    </source>
</evidence>
<accession>A0ABT8F0X4</accession>
<dbReference type="RefSeq" id="WP_320002626.1">
    <property type="nucleotide sequence ID" value="NZ_JAUHJS010000001.1"/>
</dbReference>
<dbReference type="SUPFAM" id="SSF53335">
    <property type="entry name" value="S-adenosyl-L-methionine-dependent methyltransferases"/>
    <property type="match status" value="1"/>
</dbReference>
<dbReference type="InterPro" id="IPR006342">
    <property type="entry name" value="FkbM_mtfrase"/>
</dbReference>
<dbReference type="GO" id="GO:0032259">
    <property type="term" value="P:methylation"/>
    <property type="evidence" value="ECO:0007669"/>
    <property type="project" value="UniProtKB-KW"/>
</dbReference>
<dbReference type="Pfam" id="PF05050">
    <property type="entry name" value="Methyltransf_21"/>
    <property type="match status" value="1"/>
</dbReference>
<keyword evidence="3" id="KW-1185">Reference proteome</keyword>
<gene>
    <name evidence="2" type="ORF">QWY31_01240</name>
</gene>
<reference evidence="2" key="1">
    <citation type="submission" date="2023-06" db="EMBL/GenBank/DDBJ databases">
        <title>Cytophagales bacterium Strain LB-30, isolated from soil.</title>
        <authorList>
            <person name="Liu B."/>
        </authorList>
    </citation>
    <scope>NUCLEOTIDE SEQUENCE</scope>
    <source>
        <strain evidence="2">LB-30</strain>
    </source>
</reference>
<dbReference type="Proteomes" id="UP001168552">
    <property type="component" value="Unassembled WGS sequence"/>
</dbReference>
<dbReference type="GO" id="GO:0008168">
    <property type="term" value="F:methyltransferase activity"/>
    <property type="evidence" value="ECO:0007669"/>
    <property type="project" value="UniProtKB-KW"/>
</dbReference>
<dbReference type="InterPro" id="IPR029063">
    <property type="entry name" value="SAM-dependent_MTases_sf"/>
</dbReference>
<protein>
    <submittedName>
        <fullName evidence="2">FkbM family methyltransferase</fullName>
    </submittedName>
</protein>
<comment type="caution">
    <text evidence="2">The sequence shown here is derived from an EMBL/GenBank/DDBJ whole genome shotgun (WGS) entry which is preliminary data.</text>
</comment>
<evidence type="ECO:0000259" key="1">
    <source>
        <dbReference type="Pfam" id="PF05050"/>
    </source>
</evidence>
<sequence length="274" mass="32203">MSVKNYYRKFYRNLIFRLSANNSWIFRVFYTHLYSPKKGSLAYFYNRLSKAHKNIFVIQVGANDGITRDPIHKYVKRDRWRGLLIEPQIDVFRNRLFPIYLKDEGIMMENIAIAPENGLMDMYRISFCKERWATGLSTFDKKTLKGKVASGEIDNTAKHNKVKTPARKEDYIESFKVECKSFDFLREKYAIKEVDVLQIDAEGFDFEVVKLYDLSKNKPNVVVFESFHLPKNEYADTEAYFISHGYTLQKISRDSLAVRSDFALGQAILKEMRN</sequence>
<dbReference type="NCBIfam" id="TIGR01444">
    <property type="entry name" value="fkbM_fam"/>
    <property type="match status" value="1"/>
</dbReference>
<organism evidence="2 3">
    <name type="scientific">Shiella aurantiaca</name>
    <dbReference type="NCBI Taxonomy" id="3058365"/>
    <lineage>
        <taxon>Bacteria</taxon>
        <taxon>Pseudomonadati</taxon>
        <taxon>Bacteroidota</taxon>
        <taxon>Cytophagia</taxon>
        <taxon>Cytophagales</taxon>
        <taxon>Shiellaceae</taxon>
        <taxon>Shiella</taxon>
    </lineage>
</organism>
<keyword evidence="2" id="KW-0808">Transferase</keyword>
<dbReference type="Gene3D" id="3.40.50.150">
    <property type="entry name" value="Vaccinia Virus protein VP39"/>
    <property type="match status" value="1"/>
</dbReference>
<proteinExistence type="predicted"/>
<name>A0ABT8F0X4_9BACT</name>
<evidence type="ECO:0000313" key="2">
    <source>
        <dbReference type="EMBL" id="MDN4164100.1"/>
    </source>
</evidence>
<dbReference type="EMBL" id="JAUHJS010000001">
    <property type="protein sequence ID" value="MDN4164100.1"/>
    <property type="molecule type" value="Genomic_DNA"/>
</dbReference>
<feature type="domain" description="Methyltransferase FkbM" evidence="1">
    <location>
        <begin position="59"/>
        <end position="247"/>
    </location>
</feature>
<keyword evidence="2" id="KW-0489">Methyltransferase</keyword>